<reference evidence="20" key="1">
    <citation type="submission" date="2017-07" db="EMBL/GenBank/DDBJ databases">
        <authorList>
            <person name="Sun Z.S."/>
            <person name="Albrecht U."/>
            <person name="Echele G."/>
            <person name="Lee C.C."/>
        </authorList>
    </citation>
    <scope>NUCLEOTIDE SEQUENCE</scope>
</reference>
<keyword evidence="15 18" id="KW-0496">Mitochondrion</keyword>
<evidence type="ECO:0000256" key="7">
    <source>
        <dbReference type="ARBA" id="ARBA00022660"/>
    </source>
</evidence>
<comment type="function">
    <text evidence="18">Core subunit of the mitochondrial membrane respiratory chain NADH dehydrogenase (Complex I) which catalyzes electron transfer from NADH through the respiratory chain, using ubiquinone as an electron acceptor. Essential for the catalytic activity and assembly of complex I.</text>
</comment>
<keyword evidence="6" id="KW-0813">Transport</keyword>
<evidence type="ECO:0000256" key="1">
    <source>
        <dbReference type="ARBA" id="ARBA00003257"/>
    </source>
</evidence>
<feature type="transmembrane region" description="Helical" evidence="18">
    <location>
        <begin position="180"/>
        <end position="206"/>
    </location>
</feature>
<feature type="domain" description="NADH:quinone oxidoreductase/Mrp antiporter transmembrane" evidence="19">
    <location>
        <begin position="22"/>
        <end position="272"/>
    </location>
</feature>
<dbReference type="PRINTS" id="PR01436">
    <property type="entry name" value="NADHDHGNASE2"/>
</dbReference>
<evidence type="ECO:0000256" key="6">
    <source>
        <dbReference type="ARBA" id="ARBA00022448"/>
    </source>
</evidence>
<dbReference type="GO" id="GO:0006120">
    <property type="term" value="P:mitochondrial electron transport, NADH to ubiquinone"/>
    <property type="evidence" value="ECO:0007669"/>
    <property type="project" value="InterPro"/>
</dbReference>
<evidence type="ECO:0000256" key="11">
    <source>
        <dbReference type="ARBA" id="ARBA00022982"/>
    </source>
</evidence>
<feature type="transmembrane region" description="Helical" evidence="18">
    <location>
        <begin position="58"/>
        <end position="79"/>
    </location>
</feature>
<dbReference type="Pfam" id="PF00361">
    <property type="entry name" value="Proton_antipo_M"/>
    <property type="match status" value="1"/>
</dbReference>
<protein>
    <recommendedName>
        <fullName evidence="5 18">NADH-ubiquinone oxidoreductase chain 2</fullName>
        <ecNumber evidence="4 18">7.1.1.2</ecNumber>
    </recommendedName>
</protein>
<evidence type="ECO:0000259" key="19">
    <source>
        <dbReference type="Pfam" id="PF00361"/>
    </source>
</evidence>
<evidence type="ECO:0000256" key="16">
    <source>
        <dbReference type="ARBA" id="ARBA00023136"/>
    </source>
</evidence>
<dbReference type="EC" id="7.1.1.2" evidence="4 18"/>
<dbReference type="InterPro" id="IPR001750">
    <property type="entry name" value="ND/Mrp_TM"/>
</dbReference>
<keyword evidence="11 18" id="KW-0249">Electron transport</keyword>
<comment type="function">
    <text evidence="1">Core subunit of the mitochondrial membrane respiratory chain NADH dehydrogenase (Complex I) that is believed to belong to the minimal assembly required for catalysis. Complex I functions in the transfer of electrons from NADH to the respiratory chain. The immediate electron acceptor for the enzyme is believed to be ubiquinone.</text>
</comment>
<dbReference type="GO" id="GO:0005743">
    <property type="term" value="C:mitochondrial inner membrane"/>
    <property type="evidence" value="ECO:0007669"/>
    <property type="project" value="UniProtKB-SubCell"/>
</dbReference>
<organism evidence="20">
    <name type="scientific">Calophya schini</name>
    <dbReference type="NCBI Taxonomy" id="121824"/>
    <lineage>
        <taxon>Eukaryota</taxon>
        <taxon>Metazoa</taxon>
        <taxon>Ecdysozoa</taxon>
        <taxon>Arthropoda</taxon>
        <taxon>Hexapoda</taxon>
        <taxon>Insecta</taxon>
        <taxon>Pterygota</taxon>
        <taxon>Neoptera</taxon>
        <taxon>Paraneoptera</taxon>
        <taxon>Hemiptera</taxon>
        <taxon>Sternorrhyncha</taxon>
        <taxon>Psylloidea</taxon>
        <taxon>Calophyidae</taxon>
        <taxon>Calophya</taxon>
    </lineage>
</organism>
<dbReference type="EMBL" id="MF431591">
    <property type="protein sequence ID" value="ATN42484.1"/>
    <property type="molecule type" value="Genomic_DNA"/>
</dbReference>
<feature type="transmembrane region" description="Helical" evidence="18">
    <location>
        <begin position="297"/>
        <end position="319"/>
    </location>
</feature>
<feature type="transmembrane region" description="Helical" evidence="18">
    <location>
        <begin position="141"/>
        <end position="159"/>
    </location>
</feature>
<proteinExistence type="inferred from homology"/>
<name>A0A343LDQ9_9HEMI</name>
<evidence type="ECO:0000256" key="18">
    <source>
        <dbReference type="RuleBase" id="RU003403"/>
    </source>
</evidence>
<feature type="transmembrane region" description="Helical" evidence="18">
    <location>
        <begin position="27"/>
        <end position="46"/>
    </location>
</feature>
<accession>A0A343LDQ9</accession>
<keyword evidence="13 18" id="KW-0520">NAD</keyword>
<keyword evidence="10 18" id="KW-1278">Translocase</keyword>
<comment type="catalytic activity">
    <reaction evidence="17 18">
        <text>a ubiquinone + NADH + 5 H(+)(in) = a ubiquinol + NAD(+) + 4 H(+)(out)</text>
        <dbReference type="Rhea" id="RHEA:29091"/>
        <dbReference type="Rhea" id="RHEA-COMP:9565"/>
        <dbReference type="Rhea" id="RHEA-COMP:9566"/>
        <dbReference type="ChEBI" id="CHEBI:15378"/>
        <dbReference type="ChEBI" id="CHEBI:16389"/>
        <dbReference type="ChEBI" id="CHEBI:17976"/>
        <dbReference type="ChEBI" id="CHEBI:57540"/>
        <dbReference type="ChEBI" id="CHEBI:57945"/>
        <dbReference type="EC" id="7.1.1.2"/>
    </reaction>
</comment>
<evidence type="ECO:0000256" key="3">
    <source>
        <dbReference type="ARBA" id="ARBA00007012"/>
    </source>
</evidence>
<dbReference type="GO" id="GO:0008137">
    <property type="term" value="F:NADH dehydrogenase (ubiquinone) activity"/>
    <property type="evidence" value="ECO:0007669"/>
    <property type="project" value="UniProtKB-EC"/>
</dbReference>
<dbReference type="InterPro" id="IPR003917">
    <property type="entry name" value="NADH_UbQ_OxRdtase_chain2"/>
</dbReference>
<feature type="transmembrane region" description="Helical" evidence="18">
    <location>
        <begin position="257"/>
        <end position="277"/>
    </location>
</feature>
<sequence>MKNYNLIIYPIYSFSIILGVTSQSWTLIWVSLEINLLSFIFLLLIKHTPTSAEAGMKYFMIQSLGSLILLTAMTMNMFFNNEFSPMAVTPLAALMVKSGVAPLHTWTPNIISNFPWVNFMLFLTAQKIVPVIIMFSSWFNILWIIIMINIMIGSIGGILQSSFKKMMLFSSINNVGWMMLSMSSIVMFTLFLSVYFIMNLVMIKFISKNSMTWIVQIKSFNLYSKLVFFSLMCSMSGIPPFLGFMPKWMIIKKIHSTLPLLTMISLISSVVTLFFYFKVTLTSILGSSSASKSTLTMSFYGMKFFMMMNLMSPGLFMILT</sequence>
<gene>
    <name evidence="20" type="primary">nad2</name>
</gene>
<evidence type="ECO:0000256" key="8">
    <source>
        <dbReference type="ARBA" id="ARBA00022692"/>
    </source>
</evidence>
<dbReference type="AlphaFoldDB" id="A0A343LDQ9"/>
<evidence type="ECO:0000256" key="17">
    <source>
        <dbReference type="ARBA" id="ARBA00049551"/>
    </source>
</evidence>
<evidence type="ECO:0000256" key="10">
    <source>
        <dbReference type="ARBA" id="ARBA00022967"/>
    </source>
</evidence>
<keyword evidence="12 18" id="KW-1133">Transmembrane helix</keyword>
<evidence type="ECO:0000256" key="4">
    <source>
        <dbReference type="ARBA" id="ARBA00012944"/>
    </source>
</evidence>
<geneLocation type="mitochondrion" evidence="20"/>
<dbReference type="InterPro" id="IPR050175">
    <property type="entry name" value="Complex_I_Subunit_2"/>
</dbReference>
<keyword evidence="14 18" id="KW-0830">Ubiquinone</keyword>
<comment type="similarity">
    <text evidence="3 18">Belongs to the complex I subunit 2 family.</text>
</comment>
<evidence type="ECO:0000256" key="2">
    <source>
        <dbReference type="ARBA" id="ARBA00004448"/>
    </source>
</evidence>
<evidence type="ECO:0000256" key="13">
    <source>
        <dbReference type="ARBA" id="ARBA00023027"/>
    </source>
</evidence>
<comment type="subcellular location">
    <subcellularLocation>
        <location evidence="2 18">Mitochondrion inner membrane</location>
        <topology evidence="2 18">Multi-pass membrane protein</topology>
    </subcellularLocation>
</comment>
<evidence type="ECO:0000313" key="20">
    <source>
        <dbReference type="EMBL" id="ATN42484.1"/>
    </source>
</evidence>
<evidence type="ECO:0000256" key="5">
    <source>
        <dbReference type="ARBA" id="ARBA00021008"/>
    </source>
</evidence>
<dbReference type="PANTHER" id="PTHR46552:SF1">
    <property type="entry name" value="NADH-UBIQUINONE OXIDOREDUCTASE CHAIN 2"/>
    <property type="match status" value="1"/>
</dbReference>
<feature type="transmembrane region" description="Helical" evidence="18">
    <location>
        <begin position="226"/>
        <end position="245"/>
    </location>
</feature>
<keyword evidence="8 18" id="KW-0812">Transmembrane</keyword>
<evidence type="ECO:0000256" key="14">
    <source>
        <dbReference type="ARBA" id="ARBA00023075"/>
    </source>
</evidence>
<dbReference type="PANTHER" id="PTHR46552">
    <property type="entry name" value="NADH-UBIQUINONE OXIDOREDUCTASE CHAIN 2"/>
    <property type="match status" value="1"/>
</dbReference>
<evidence type="ECO:0000256" key="9">
    <source>
        <dbReference type="ARBA" id="ARBA00022792"/>
    </source>
</evidence>
<evidence type="ECO:0000256" key="12">
    <source>
        <dbReference type="ARBA" id="ARBA00022989"/>
    </source>
</evidence>
<keyword evidence="7 18" id="KW-0679">Respiratory chain</keyword>
<evidence type="ECO:0000256" key="15">
    <source>
        <dbReference type="ARBA" id="ARBA00023128"/>
    </source>
</evidence>
<keyword evidence="16 18" id="KW-0472">Membrane</keyword>
<keyword evidence="9 18" id="KW-0999">Mitochondrion inner membrane</keyword>